<feature type="region of interest" description="Disordered" evidence="1">
    <location>
        <begin position="187"/>
        <end position="225"/>
    </location>
</feature>
<proteinExistence type="predicted"/>
<sequence length="439" mass="49420">MNPVKIGAGKSFKGLAAYLLHDVGRAETDARVGWVQSYNLDDAEPDRAWRLMAATAMSADQLKEAAGIKKGKPAKNVAYHFSITFSPADNPSEDVQRAAVAGALKALGLDRHQALAVSHTDTDHQHVHVMVNLIDPENGLSAASKQPDGRPALTSNDTLKLSKWAQAFEREHGLCVTEGRLANANKRAAGEKVDARRKPRNVYEREKQETTDRRRDFVKRQHDDKARDLTAESRAMHEQHRIEWDALKAAYGSEKSAMQGQTGKIIRQTVADTKAAYKPAWGKLFARHRDELRIFEAGERSPIGRIWHAAAVFRERALDGDMLGGFVAAFSKDERRAIVQKKHDREREKLGKQIRAEITQQIDQIRRDQAEAQRQARARFLLSCENLRGDQEQARAAMRERWQAYNAERRAALVTVQQRQAHVARGRSMGRQRGRGLEP</sequence>
<evidence type="ECO:0000256" key="1">
    <source>
        <dbReference type="SAM" id="MobiDB-lite"/>
    </source>
</evidence>
<name>A0A1I3SUE0_9HYPH</name>
<dbReference type="Proteomes" id="UP000242763">
    <property type="component" value="Unassembled WGS sequence"/>
</dbReference>
<dbReference type="OrthoDB" id="279005at2"/>
<protein>
    <submittedName>
        <fullName evidence="3">Relaxase/Mobilisation nuclease domain-containing protein</fullName>
    </submittedName>
</protein>
<feature type="compositionally biased region" description="Basic residues" evidence="1">
    <location>
        <begin position="422"/>
        <end position="439"/>
    </location>
</feature>
<feature type="region of interest" description="Disordered" evidence="1">
    <location>
        <begin position="418"/>
        <end position="439"/>
    </location>
</feature>
<dbReference type="EMBL" id="FORF01000036">
    <property type="protein sequence ID" value="SFJ62438.1"/>
    <property type="molecule type" value="Genomic_DNA"/>
</dbReference>
<evidence type="ECO:0000259" key="2">
    <source>
        <dbReference type="Pfam" id="PF03432"/>
    </source>
</evidence>
<dbReference type="InterPro" id="IPR005094">
    <property type="entry name" value="Endonuclease_MobA/VirD2"/>
</dbReference>
<evidence type="ECO:0000313" key="3">
    <source>
        <dbReference type="EMBL" id="SFJ62438.1"/>
    </source>
</evidence>
<organism evidence="3 4">
    <name type="scientific">Aquamicrobium aerolatum DSM 21857</name>
    <dbReference type="NCBI Taxonomy" id="1121003"/>
    <lineage>
        <taxon>Bacteria</taxon>
        <taxon>Pseudomonadati</taxon>
        <taxon>Pseudomonadota</taxon>
        <taxon>Alphaproteobacteria</taxon>
        <taxon>Hyphomicrobiales</taxon>
        <taxon>Phyllobacteriaceae</taxon>
        <taxon>Aerobium</taxon>
    </lineage>
</organism>
<keyword evidence="4" id="KW-1185">Reference proteome</keyword>
<feature type="domain" description="MobA/VirD2-like nuclease" evidence="2">
    <location>
        <begin position="28"/>
        <end position="174"/>
    </location>
</feature>
<dbReference type="AlphaFoldDB" id="A0A1I3SUE0"/>
<reference evidence="4" key="1">
    <citation type="submission" date="2016-10" db="EMBL/GenBank/DDBJ databases">
        <authorList>
            <person name="Varghese N."/>
            <person name="Submissions S."/>
        </authorList>
    </citation>
    <scope>NUCLEOTIDE SEQUENCE [LARGE SCALE GENOMIC DNA]</scope>
    <source>
        <strain evidence="4">DSM 21857</strain>
    </source>
</reference>
<dbReference type="STRING" id="1121003.SAMN03080618_03483"/>
<accession>A0A1I3SUE0</accession>
<dbReference type="RefSeq" id="WP_091524992.1">
    <property type="nucleotide sequence ID" value="NZ_FORF01000036.1"/>
</dbReference>
<feature type="compositionally biased region" description="Basic and acidic residues" evidence="1">
    <location>
        <begin position="188"/>
        <end position="225"/>
    </location>
</feature>
<dbReference type="Pfam" id="PF03432">
    <property type="entry name" value="Relaxase"/>
    <property type="match status" value="1"/>
</dbReference>
<gene>
    <name evidence="3" type="ORF">SAMN03080618_03483</name>
</gene>
<evidence type="ECO:0000313" key="4">
    <source>
        <dbReference type="Proteomes" id="UP000242763"/>
    </source>
</evidence>